<evidence type="ECO:0000256" key="1">
    <source>
        <dbReference type="SAM" id="Phobius"/>
    </source>
</evidence>
<evidence type="ECO:0000313" key="4">
    <source>
        <dbReference type="Proteomes" id="UP000228533"/>
    </source>
</evidence>
<keyword evidence="1" id="KW-0812">Transmembrane</keyword>
<feature type="transmembrane region" description="Helical" evidence="1">
    <location>
        <begin position="12"/>
        <end position="33"/>
    </location>
</feature>
<organism evidence="3 4">
    <name type="scientific">Candidatus Falkowbacteria bacterium CG10_big_fil_rev_8_21_14_0_10_37_14</name>
    <dbReference type="NCBI Taxonomy" id="1974561"/>
    <lineage>
        <taxon>Bacteria</taxon>
        <taxon>Candidatus Falkowiibacteriota</taxon>
    </lineage>
</organism>
<name>A0A2M6WTM1_9BACT</name>
<gene>
    <name evidence="3" type="ORF">COT94_02680</name>
</gene>
<proteinExistence type="predicted"/>
<keyword evidence="1" id="KW-0472">Membrane</keyword>
<dbReference type="Proteomes" id="UP000228533">
    <property type="component" value="Unassembled WGS sequence"/>
</dbReference>
<dbReference type="InterPro" id="IPR013229">
    <property type="entry name" value="PEGA"/>
</dbReference>
<dbReference type="SUPFAM" id="SSF82171">
    <property type="entry name" value="DPP6 N-terminal domain-like"/>
    <property type="match status" value="1"/>
</dbReference>
<feature type="domain" description="PEGA" evidence="2">
    <location>
        <begin position="45"/>
        <end position="118"/>
    </location>
</feature>
<keyword evidence="1" id="KW-1133">Transmembrane helix</keyword>
<sequence>MNKVFRRYLFSSFVGLFIIISASVLFYAFGYTFSSYGWRIEKTGFLQIKTKPEKASIYLDGKPHGSWLSSFSSKPQITLTPAKISNIKSGFYDLELRLDGYYTWSKHINIYSGETTYLENVRFFSNNLPEILQTTTINSLTKTSPNRSFGAVLNTDQLFLLDLKDLKIIKTYPVKNYQEKKYISWSPNSRWLIVNGQIIDVNNLMTPPINLNSVDGQFIIARFNTENSTIYYLQAGRLFSYRLTDGRFNSITPVNISNYLTEDWLIKDNYTYLLEQNSSSREWRINILDGSGKSLNTLNLQIISDLSFVNYDNRWINIADTKNHKLYLLPAGPKELTTKLKTLENVDQANWLNNRQLLLSGNSELRLWDSEQDKENLLSRVSRPLINAIWHTDDNYIIYATDKGIYALELDNRGGHHETRLVTGSLINHLSLSNNGQRLFFFGQVAEQTGFYTLKLY</sequence>
<dbReference type="Pfam" id="PF08308">
    <property type="entry name" value="PEGA"/>
    <property type="match status" value="1"/>
</dbReference>
<evidence type="ECO:0000313" key="3">
    <source>
        <dbReference type="EMBL" id="PIT96138.1"/>
    </source>
</evidence>
<accession>A0A2M6WTM1</accession>
<dbReference type="EMBL" id="PFAM01000013">
    <property type="protein sequence ID" value="PIT96138.1"/>
    <property type="molecule type" value="Genomic_DNA"/>
</dbReference>
<comment type="caution">
    <text evidence="3">The sequence shown here is derived from an EMBL/GenBank/DDBJ whole genome shotgun (WGS) entry which is preliminary data.</text>
</comment>
<reference evidence="4" key="1">
    <citation type="submission" date="2017-09" db="EMBL/GenBank/DDBJ databases">
        <title>Depth-based differentiation of microbial function through sediment-hosted aquifers and enrichment of novel symbionts in the deep terrestrial subsurface.</title>
        <authorList>
            <person name="Probst A.J."/>
            <person name="Ladd B."/>
            <person name="Jarett J.K."/>
            <person name="Geller-Mcgrath D.E."/>
            <person name="Sieber C.M.K."/>
            <person name="Emerson J.B."/>
            <person name="Anantharaman K."/>
            <person name="Thomas B.C."/>
            <person name="Malmstrom R."/>
            <person name="Stieglmeier M."/>
            <person name="Klingl A."/>
            <person name="Woyke T."/>
            <person name="Ryan C.M."/>
            <person name="Banfield J.F."/>
        </authorList>
    </citation>
    <scope>NUCLEOTIDE SEQUENCE [LARGE SCALE GENOMIC DNA]</scope>
</reference>
<dbReference type="AlphaFoldDB" id="A0A2M6WTM1"/>
<evidence type="ECO:0000259" key="2">
    <source>
        <dbReference type="Pfam" id="PF08308"/>
    </source>
</evidence>
<protein>
    <recommendedName>
        <fullName evidence="2">PEGA domain-containing protein</fullName>
    </recommendedName>
</protein>